<sequence>MDDVFRAGLDVPQLSLPLQATAPFRPSPLLPPAAALTIQEAPSPHSRLGIRRGYSLCRDSPLYLSDRRQLPVQESPSTILEAGRSKYFSRFAEPRDRELFSDTIEHELYSYFTKWPPIQPYLCCTPNDFHEERDYLARHIFPSLNKLCRARGTYFKSVNLMWPPKKWDNHHASSLKPHSQLLDQQLKLSLDFINNAFPFFICMLGQTYGEFRPEHSGPLPAGYHDERGMSKVERNLYLAARSGYPWVLQDPSLSFTELEITLASFLKGSPFQYFYFRDFLYVEEKLQNVDDQEKECVLSMYTSESQYEELRIRDLKARIVNKGLPVRFFKSLHELGELVLKDWSAVIEHLYPANLINGNIGHEHNLERAYHEAFEEKLCKEFVSSDKSVEIFGHLDAFAVNDIQQESCSSDKKAPSMFCTSLPRSKSVVSNAAILLLSGERGSGKSALVASWAKSFKQRHLDMKVISYYVGSSSGAGDDIMSFMKYCITELRCQHFGTERGIVTFSEHTADMWEFPQVVEAFFASINLQRCILVLDGIDELSGVYGLSTQQVKEFSWLPKTLPLHFKLILTTVSSHLSFKSLTARSDVHTLKLPPVLDDGTRMCILQQHLALPYKDMPQLHLEKLLRGKLSALPLQIAVWASELRVCGLSRKESQCMDEYSGAQSIQDMWALVLRRWVEDYGWTCEKKRSSKRKKASSSKKRPDSGLKGWVVDLLCLLSVSRCGLAESEIFYLLNALGYSNGYEVTPIHWAAFRSATFRWIQEKPDGLLHFSHWTIQDAVESRLLGVITPVKESSTISFRNPTNQRKTILHQFLVKYFQKQPMSRRVFHELAWHLKMSGNWSDLHGFLSYPSTIALVNKSRRLGDKMKAELVHYWQVLSAAGYDPAAAYLQRLQPVALAQEGREESGTSLLEATENRCGSPESNVLDMCRLLCCAAEILKDIGKTSGAEELLLSAEALLSKDTLENPMTVEVLFRIQKGIGDMFIEYGLFSRGIHYLQKALDTLVCLPLDVLNRNPDLLQQKGTLLCHLAKALAAVQSEQHHQLLNEAIRHFETFAASPFEQATLKLLEGLRTYSMSDFDASECFLKECLNIRRSLYGKTHILVGEAQEYLADVQSHPKNNLESSFHKRLSVENYRQVVKIKEETEAVKSFSEDKKQLKLSLSTTLYKLGKLLQDPLKHQVKAEAREFLQKSLDLRICHLGPDHPLTLDVQCLLREMKTEGTVNWLRISSARHAEQRQAATSKLAHARPTLISELNLHTNAYVDLKG</sequence>
<dbReference type="InterPro" id="IPR051191">
    <property type="entry name" value="DCAF12"/>
</dbReference>
<dbReference type="Gene3D" id="1.25.40.10">
    <property type="entry name" value="Tetratricopeptide repeat domain"/>
    <property type="match status" value="1"/>
</dbReference>
<accession>A0AAV7SHP1</accession>
<dbReference type="InterPro" id="IPR011990">
    <property type="entry name" value="TPR-like_helical_dom_sf"/>
</dbReference>
<dbReference type="SUPFAM" id="SSF52540">
    <property type="entry name" value="P-loop containing nucleoside triphosphate hydrolases"/>
    <property type="match status" value="1"/>
</dbReference>
<dbReference type="GO" id="GO:0080008">
    <property type="term" value="C:Cul4-RING E3 ubiquitin ligase complex"/>
    <property type="evidence" value="ECO:0007669"/>
    <property type="project" value="TreeGrafter"/>
</dbReference>
<evidence type="ECO:0000313" key="4">
    <source>
        <dbReference type="Proteomes" id="UP001066276"/>
    </source>
</evidence>
<dbReference type="InterPro" id="IPR056884">
    <property type="entry name" value="NPHP3-like_N"/>
</dbReference>
<keyword evidence="1" id="KW-0677">Repeat</keyword>
<comment type="caution">
    <text evidence="3">The sequence shown here is derived from an EMBL/GenBank/DDBJ whole genome shotgun (WGS) entry which is preliminary data.</text>
</comment>
<organism evidence="3 4">
    <name type="scientific">Pleurodeles waltl</name>
    <name type="common">Iberian ribbed newt</name>
    <dbReference type="NCBI Taxonomy" id="8319"/>
    <lineage>
        <taxon>Eukaryota</taxon>
        <taxon>Metazoa</taxon>
        <taxon>Chordata</taxon>
        <taxon>Craniata</taxon>
        <taxon>Vertebrata</taxon>
        <taxon>Euteleostomi</taxon>
        <taxon>Amphibia</taxon>
        <taxon>Batrachia</taxon>
        <taxon>Caudata</taxon>
        <taxon>Salamandroidea</taxon>
        <taxon>Salamandridae</taxon>
        <taxon>Pleurodelinae</taxon>
        <taxon>Pleurodeles</taxon>
    </lineage>
</organism>
<dbReference type="Proteomes" id="UP001066276">
    <property type="component" value="Chromosome 4_2"/>
</dbReference>
<proteinExistence type="predicted"/>
<evidence type="ECO:0000259" key="2">
    <source>
        <dbReference type="Pfam" id="PF24883"/>
    </source>
</evidence>
<dbReference type="Pfam" id="PF24883">
    <property type="entry name" value="NPHP3_N"/>
    <property type="match status" value="1"/>
</dbReference>
<evidence type="ECO:0000256" key="1">
    <source>
        <dbReference type="ARBA" id="ARBA00022737"/>
    </source>
</evidence>
<reference evidence="3" key="1">
    <citation type="journal article" date="2022" name="bioRxiv">
        <title>Sequencing and chromosome-scale assembly of the giantPleurodeles waltlgenome.</title>
        <authorList>
            <person name="Brown T."/>
            <person name="Elewa A."/>
            <person name="Iarovenko S."/>
            <person name="Subramanian E."/>
            <person name="Araus A.J."/>
            <person name="Petzold A."/>
            <person name="Susuki M."/>
            <person name="Suzuki K.-i.T."/>
            <person name="Hayashi T."/>
            <person name="Toyoda A."/>
            <person name="Oliveira C."/>
            <person name="Osipova E."/>
            <person name="Leigh N.D."/>
            <person name="Simon A."/>
            <person name="Yun M.H."/>
        </authorList>
    </citation>
    <scope>NUCLEOTIDE SEQUENCE</scope>
    <source>
        <strain evidence="3">20211129_DDA</strain>
        <tissue evidence="3">Liver</tissue>
    </source>
</reference>
<protein>
    <recommendedName>
        <fullName evidence="2">Nephrocystin 3-like N-terminal domain-containing protein</fullName>
    </recommendedName>
</protein>
<dbReference type="PANTHER" id="PTHR19860:SF18">
    <property type="entry name" value="DUF4062 DOMAIN-CONTAINING PROTEIN"/>
    <property type="match status" value="1"/>
</dbReference>
<dbReference type="InterPro" id="IPR027417">
    <property type="entry name" value="P-loop_NTPase"/>
</dbReference>
<evidence type="ECO:0000313" key="3">
    <source>
        <dbReference type="EMBL" id="KAJ1163602.1"/>
    </source>
</evidence>
<dbReference type="Gene3D" id="3.40.50.300">
    <property type="entry name" value="P-loop containing nucleotide triphosphate hydrolases"/>
    <property type="match status" value="1"/>
</dbReference>
<dbReference type="EMBL" id="JANPWB010000008">
    <property type="protein sequence ID" value="KAJ1163602.1"/>
    <property type="molecule type" value="Genomic_DNA"/>
</dbReference>
<feature type="domain" description="Nephrocystin 3-like N-terminal" evidence="2">
    <location>
        <begin position="430"/>
        <end position="546"/>
    </location>
</feature>
<gene>
    <name evidence="3" type="ORF">NDU88_004058</name>
</gene>
<dbReference type="AlphaFoldDB" id="A0AAV7SHP1"/>
<name>A0AAV7SHP1_PLEWA</name>
<keyword evidence="4" id="KW-1185">Reference proteome</keyword>
<dbReference type="PANTHER" id="PTHR19860">
    <property type="entry name" value="DDB1- AND CUL4-ASSOCIATED FACTOR 12-RELATED"/>
    <property type="match status" value="1"/>
</dbReference>